<proteinExistence type="inferred from homology"/>
<keyword evidence="4 5" id="KW-0378">Hydrolase</keyword>
<sequence>MIVVDTSALMAIILDEPEADACIAVLISENNLLMSAATLAEALIVASRRNVGDDMVRLIDGLNVDVVSVTPATARRVADVYDIWGKGIHPAALNFADCFAYDLAKQCGCPLLFVGNDFGRTDIQRAGGRIGPESARSLR</sequence>
<dbReference type="HAMAP" id="MF_00265">
    <property type="entry name" value="VapC_Nob1"/>
    <property type="match status" value="1"/>
</dbReference>
<dbReference type="EMBL" id="JBBKTW010000002">
    <property type="protein sequence ID" value="MEN2987931.1"/>
    <property type="molecule type" value="Genomic_DNA"/>
</dbReference>
<keyword evidence="2 5" id="KW-0540">Nuclease</keyword>
<dbReference type="EC" id="3.1.-.-" evidence="5"/>
<evidence type="ECO:0000256" key="2">
    <source>
        <dbReference type="ARBA" id="ARBA00022722"/>
    </source>
</evidence>
<accession>A0ABU9YGL0</accession>
<comment type="caution">
    <text evidence="7">The sequence shown here is derived from an EMBL/GenBank/DDBJ whole genome shotgun (WGS) entry which is preliminary data.</text>
</comment>
<reference evidence="7 8" key="1">
    <citation type="submission" date="2024-03" db="EMBL/GenBank/DDBJ databases">
        <title>High-quality draft genome sequencing of Tistrella sp. BH-R2-4.</title>
        <authorList>
            <person name="Dong C."/>
        </authorList>
    </citation>
    <scope>NUCLEOTIDE SEQUENCE [LARGE SCALE GENOMIC DNA]</scope>
    <source>
        <strain evidence="7 8">BH-R2-4</strain>
    </source>
</reference>
<evidence type="ECO:0000256" key="4">
    <source>
        <dbReference type="ARBA" id="ARBA00022801"/>
    </source>
</evidence>
<dbReference type="RefSeq" id="WP_345936980.1">
    <property type="nucleotide sequence ID" value="NZ_JBBKTW010000002.1"/>
</dbReference>
<dbReference type="Pfam" id="PF01850">
    <property type="entry name" value="PIN"/>
    <property type="match status" value="1"/>
</dbReference>
<feature type="domain" description="PIN" evidence="6">
    <location>
        <begin position="2"/>
        <end position="122"/>
    </location>
</feature>
<gene>
    <name evidence="5" type="primary">vapC</name>
    <name evidence="7" type="ORF">WG926_06425</name>
</gene>
<protein>
    <recommendedName>
        <fullName evidence="5">Ribonuclease VapC</fullName>
        <shortName evidence="5">RNase VapC</shortName>
        <ecNumber evidence="5">3.1.-.-</ecNumber>
    </recommendedName>
    <alternativeName>
        <fullName evidence="5">Toxin VapC</fullName>
    </alternativeName>
</protein>
<organism evidence="7 8">
    <name type="scientific">Tistrella arctica</name>
    <dbReference type="NCBI Taxonomy" id="3133430"/>
    <lineage>
        <taxon>Bacteria</taxon>
        <taxon>Pseudomonadati</taxon>
        <taxon>Pseudomonadota</taxon>
        <taxon>Alphaproteobacteria</taxon>
        <taxon>Geminicoccales</taxon>
        <taxon>Geminicoccaceae</taxon>
        <taxon>Tistrella</taxon>
    </lineage>
</organism>
<keyword evidence="3 5" id="KW-0479">Metal-binding</keyword>
<evidence type="ECO:0000256" key="1">
    <source>
        <dbReference type="ARBA" id="ARBA00022649"/>
    </source>
</evidence>
<evidence type="ECO:0000256" key="5">
    <source>
        <dbReference type="HAMAP-Rule" id="MF_00265"/>
    </source>
</evidence>
<evidence type="ECO:0000259" key="6">
    <source>
        <dbReference type="Pfam" id="PF01850"/>
    </source>
</evidence>
<evidence type="ECO:0000256" key="3">
    <source>
        <dbReference type="ARBA" id="ARBA00022723"/>
    </source>
</evidence>
<keyword evidence="1 5" id="KW-1277">Toxin-antitoxin system</keyword>
<dbReference type="SUPFAM" id="SSF88723">
    <property type="entry name" value="PIN domain-like"/>
    <property type="match status" value="1"/>
</dbReference>
<comment type="function">
    <text evidence="5">Toxic component of a toxin-antitoxin (TA) system. An RNase.</text>
</comment>
<dbReference type="Proteomes" id="UP001413721">
    <property type="component" value="Unassembled WGS sequence"/>
</dbReference>
<dbReference type="InterPro" id="IPR022907">
    <property type="entry name" value="VapC_family"/>
</dbReference>
<name>A0ABU9YGL0_9PROT</name>
<dbReference type="Gene3D" id="3.40.50.1010">
    <property type="entry name" value="5'-nuclease"/>
    <property type="match status" value="1"/>
</dbReference>
<dbReference type="InterPro" id="IPR002716">
    <property type="entry name" value="PIN_dom"/>
</dbReference>
<comment type="cofactor">
    <cofactor evidence="5">
        <name>Mg(2+)</name>
        <dbReference type="ChEBI" id="CHEBI:18420"/>
    </cofactor>
</comment>
<comment type="similarity">
    <text evidence="5">Belongs to the PINc/VapC protein family.</text>
</comment>
<keyword evidence="5" id="KW-0800">Toxin</keyword>
<evidence type="ECO:0000313" key="8">
    <source>
        <dbReference type="Proteomes" id="UP001413721"/>
    </source>
</evidence>
<dbReference type="CDD" id="cd09871">
    <property type="entry name" value="PIN_MtVapC28-VapC30-like"/>
    <property type="match status" value="1"/>
</dbReference>
<feature type="binding site" evidence="5">
    <location>
        <position position="5"/>
    </location>
    <ligand>
        <name>Mg(2+)</name>
        <dbReference type="ChEBI" id="CHEBI:18420"/>
    </ligand>
</feature>
<keyword evidence="5" id="KW-0460">Magnesium</keyword>
<keyword evidence="8" id="KW-1185">Reference proteome</keyword>
<dbReference type="InterPro" id="IPR029060">
    <property type="entry name" value="PIN-like_dom_sf"/>
</dbReference>
<feature type="binding site" evidence="5">
    <location>
        <position position="97"/>
    </location>
    <ligand>
        <name>Mg(2+)</name>
        <dbReference type="ChEBI" id="CHEBI:18420"/>
    </ligand>
</feature>
<evidence type="ECO:0000313" key="7">
    <source>
        <dbReference type="EMBL" id="MEN2987931.1"/>
    </source>
</evidence>